<feature type="region of interest" description="Disordered" evidence="1">
    <location>
        <begin position="26"/>
        <end position="53"/>
    </location>
</feature>
<gene>
    <name evidence="2" type="ORF">ACFFTR_50155</name>
</gene>
<evidence type="ECO:0000313" key="2">
    <source>
        <dbReference type="EMBL" id="MFB9451278.1"/>
    </source>
</evidence>
<evidence type="ECO:0000313" key="3">
    <source>
        <dbReference type="Proteomes" id="UP001589608"/>
    </source>
</evidence>
<name>A0ABV5MRX5_9ACTN</name>
<evidence type="ECO:0000256" key="1">
    <source>
        <dbReference type="SAM" id="MobiDB-lite"/>
    </source>
</evidence>
<organism evidence="2 3">
    <name type="scientific">Dactylosporangium vinaceum</name>
    <dbReference type="NCBI Taxonomy" id="53362"/>
    <lineage>
        <taxon>Bacteria</taxon>
        <taxon>Bacillati</taxon>
        <taxon>Actinomycetota</taxon>
        <taxon>Actinomycetes</taxon>
        <taxon>Micromonosporales</taxon>
        <taxon>Micromonosporaceae</taxon>
        <taxon>Dactylosporangium</taxon>
    </lineage>
</organism>
<feature type="compositionally biased region" description="Basic and acidic residues" evidence="1">
    <location>
        <begin position="38"/>
        <end position="47"/>
    </location>
</feature>
<dbReference type="RefSeq" id="WP_223104534.1">
    <property type="nucleotide sequence ID" value="NZ_CP061913.1"/>
</dbReference>
<reference evidence="2 3" key="1">
    <citation type="submission" date="2024-09" db="EMBL/GenBank/DDBJ databases">
        <authorList>
            <person name="Sun Q."/>
            <person name="Mori K."/>
        </authorList>
    </citation>
    <scope>NUCLEOTIDE SEQUENCE [LARGE SCALE GENOMIC DNA]</scope>
    <source>
        <strain evidence="2 3">JCM 3307</strain>
    </source>
</reference>
<keyword evidence="3" id="KW-1185">Reference proteome</keyword>
<protein>
    <submittedName>
        <fullName evidence="2">Uncharacterized protein</fullName>
    </submittedName>
</protein>
<dbReference type="EMBL" id="JBHMCA010000089">
    <property type="protein sequence ID" value="MFB9451278.1"/>
    <property type="molecule type" value="Genomic_DNA"/>
</dbReference>
<comment type="caution">
    <text evidence="2">The sequence shown here is derived from an EMBL/GenBank/DDBJ whole genome shotgun (WGS) entry which is preliminary data.</text>
</comment>
<accession>A0ABV5MRX5</accession>
<proteinExistence type="predicted"/>
<sequence length="53" mass="5988">MKLTRHDGTASLFTTRLCAFTTARHRRLRSAPPPAEALLEHHKDELPPRLNVG</sequence>
<dbReference type="Proteomes" id="UP001589608">
    <property type="component" value="Unassembled WGS sequence"/>
</dbReference>